<reference evidence="3" key="2">
    <citation type="submission" date="2020-09" db="EMBL/GenBank/DDBJ databases">
        <authorList>
            <person name="Sun Q."/>
            <person name="Zhou Y."/>
        </authorList>
    </citation>
    <scope>NUCLEOTIDE SEQUENCE</scope>
    <source>
        <strain evidence="3">CGMCC 1.15360</strain>
    </source>
</reference>
<organism evidence="3 4">
    <name type="scientific">Croceicoccus mobilis</name>
    <dbReference type="NCBI Taxonomy" id="1703339"/>
    <lineage>
        <taxon>Bacteria</taxon>
        <taxon>Pseudomonadati</taxon>
        <taxon>Pseudomonadota</taxon>
        <taxon>Alphaproteobacteria</taxon>
        <taxon>Sphingomonadales</taxon>
        <taxon>Erythrobacteraceae</taxon>
        <taxon>Croceicoccus</taxon>
    </lineage>
</organism>
<accession>A0A917DTE5</accession>
<protein>
    <recommendedName>
        <fullName evidence="5">Heme exporter protein D</fullName>
    </recommendedName>
</protein>
<evidence type="ECO:0008006" key="5">
    <source>
        <dbReference type="Google" id="ProtNLM"/>
    </source>
</evidence>
<evidence type="ECO:0000313" key="4">
    <source>
        <dbReference type="Proteomes" id="UP000612349"/>
    </source>
</evidence>
<feature type="transmembrane region" description="Helical" evidence="2">
    <location>
        <begin position="6"/>
        <end position="26"/>
    </location>
</feature>
<dbReference type="EMBL" id="BMIP01000002">
    <property type="protein sequence ID" value="GGD65337.1"/>
    <property type="molecule type" value="Genomic_DNA"/>
</dbReference>
<evidence type="ECO:0000313" key="3">
    <source>
        <dbReference type="EMBL" id="GGD65337.1"/>
    </source>
</evidence>
<feature type="region of interest" description="Disordered" evidence="1">
    <location>
        <begin position="39"/>
        <end position="60"/>
    </location>
</feature>
<keyword evidence="2" id="KW-0472">Membrane</keyword>
<dbReference type="AlphaFoldDB" id="A0A917DTE5"/>
<evidence type="ECO:0000256" key="1">
    <source>
        <dbReference type="SAM" id="MobiDB-lite"/>
    </source>
</evidence>
<keyword evidence="2" id="KW-0812">Transmembrane</keyword>
<dbReference type="RefSeq" id="WP_066775443.1">
    <property type="nucleotide sequence ID" value="NZ_BMIP01000002.1"/>
</dbReference>
<sequence>MPLWIELTVLLLIVYFAVLAIMASWLRRGARLARLTSERTRRQERNIRRSKNIKTDEEVK</sequence>
<reference evidence="3" key="1">
    <citation type="journal article" date="2014" name="Int. J. Syst. Evol. Microbiol.">
        <title>Complete genome sequence of Corynebacterium casei LMG S-19264T (=DSM 44701T), isolated from a smear-ripened cheese.</title>
        <authorList>
            <consortium name="US DOE Joint Genome Institute (JGI-PGF)"/>
            <person name="Walter F."/>
            <person name="Albersmeier A."/>
            <person name="Kalinowski J."/>
            <person name="Ruckert C."/>
        </authorList>
    </citation>
    <scope>NUCLEOTIDE SEQUENCE</scope>
    <source>
        <strain evidence="3">CGMCC 1.15360</strain>
    </source>
</reference>
<keyword evidence="4" id="KW-1185">Reference proteome</keyword>
<name>A0A917DTE5_9SPHN</name>
<gene>
    <name evidence="3" type="ORF">GCM10010990_13550</name>
</gene>
<proteinExistence type="predicted"/>
<evidence type="ECO:0000256" key="2">
    <source>
        <dbReference type="SAM" id="Phobius"/>
    </source>
</evidence>
<keyword evidence="2" id="KW-1133">Transmembrane helix</keyword>
<comment type="caution">
    <text evidence="3">The sequence shown here is derived from an EMBL/GenBank/DDBJ whole genome shotgun (WGS) entry which is preliminary data.</text>
</comment>
<dbReference type="Proteomes" id="UP000612349">
    <property type="component" value="Unassembled WGS sequence"/>
</dbReference>